<dbReference type="Gene3D" id="1.20.1600.10">
    <property type="entry name" value="Outer membrane efflux proteins (OEP)"/>
    <property type="match status" value="1"/>
</dbReference>
<keyword evidence="2" id="KW-0472">Membrane</keyword>
<evidence type="ECO:0000256" key="2">
    <source>
        <dbReference type="RuleBase" id="RU362097"/>
    </source>
</evidence>
<organism evidence="4 5">
    <name type="scientific">Niastella populi</name>
    <dbReference type="NCBI Taxonomy" id="550983"/>
    <lineage>
        <taxon>Bacteria</taxon>
        <taxon>Pseudomonadati</taxon>
        <taxon>Bacteroidota</taxon>
        <taxon>Chitinophagia</taxon>
        <taxon>Chitinophagales</taxon>
        <taxon>Chitinophagaceae</taxon>
        <taxon>Niastella</taxon>
    </lineage>
</organism>
<comment type="similarity">
    <text evidence="1 2">Belongs to the outer membrane factor (OMF) (TC 1.B.17) family.</text>
</comment>
<gene>
    <name evidence="4" type="ORF">A4R26_06095</name>
</gene>
<evidence type="ECO:0000313" key="4">
    <source>
        <dbReference type="EMBL" id="OQP53547.1"/>
    </source>
</evidence>
<name>A0A1V9F5K8_9BACT</name>
<accession>A0A1V9F5K8</accession>
<keyword evidence="2" id="KW-0564">Palmitate</keyword>
<dbReference type="RefSeq" id="WP_081169426.1">
    <property type="nucleotide sequence ID" value="NZ_LWBP01000210.1"/>
</dbReference>
<dbReference type="PANTHER" id="PTHR30203:SF30">
    <property type="entry name" value="OUTER MEMBRANE PROTEIN-RELATED"/>
    <property type="match status" value="1"/>
</dbReference>
<keyword evidence="3" id="KW-0175">Coiled coil</keyword>
<keyword evidence="2" id="KW-1134">Transmembrane beta strand</keyword>
<evidence type="ECO:0000313" key="5">
    <source>
        <dbReference type="Proteomes" id="UP000192276"/>
    </source>
</evidence>
<dbReference type="STRING" id="550983.A4R26_06095"/>
<sequence>MKNIFSRISGKVITGSAFLVFSVVSGCKVMTPSALPAVKPMPQQFADKTGAADSANLVFRNIFSDPHLNTFIATSLKDNTDLNIALQRIAAAHARLSERKGAFLPSVNGVISAAADRYGDYTMNGVGNFDTNLSPNINKDQKIPVSPTTDMFVGLTSNWEIDLWGKLRHLKKAAQAELLATEKGKQLLITSLVATLAEGYYTLLGLDTELKIVRKNIGLQQRALEIVEAQKTGGRANELAVQQFRAQLLNTRGIEFRILQDRIRIENELNAIAGSYPKHIDRDTALPASPATAIETGLPASLLSARPDVKQAEFELEMMKENVQAARAAFLPSLVLSPYVAFNAFTPSLLFNGGSLAYGIAGGLTAPLFQQRRLKAQFTIANAASKEAVYNYQQKLLDAYSEVVTNMNAVENNKKSHELKLQEVRELNAAVTSARELYLTGYATYLEVITAQKNVLEAELALNEQKMNIYLSLVRLYRSLGGGWQ</sequence>
<dbReference type="SUPFAM" id="SSF56954">
    <property type="entry name" value="Outer membrane efflux proteins (OEP)"/>
    <property type="match status" value="1"/>
</dbReference>
<dbReference type="Proteomes" id="UP000192276">
    <property type="component" value="Unassembled WGS sequence"/>
</dbReference>
<dbReference type="InterPro" id="IPR010131">
    <property type="entry name" value="MdtP/NodT-like"/>
</dbReference>
<comment type="caution">
    <text evidence="4">The sequence shown here is derived from an EMBL/GenBank/DDBJ whole genome shotgun (WGS) entry which is preliminary data.</text>
</comment>
<protein>
    <recommendedName>
        <fullName evidence="6">RND transporter</fullName>
    </recommendedName>
</protein>
<comment type="subcellular location">
    <subcellularLocation>
        <location evidence="2">Cell membrane</location>
        <topology evidence="2">Lipid-anchor</topology>
    </subcellularLocation>
</comment>
<dbReference type="Pfam" id="PF02321">
    <property type="entry name" value="OEP"/>
    <property type="match status" value="2"/>
</dbReference>
<dbReference type="EMBL" id="LWBP01000210">
    <property type="protein sequence ID" value="OQP53547.1"/>
    <property type="molecule type" value="Genomic_DNA"/>
</dbReference>
<dbReference type="InterPro" id="IPR003423">
    <property type="entry name" value="OMP_efflux"/>
</dbReference>
<dbReference type="GO" id="GO:0015562">
    <property type="term" value="F:efflux transmembrane transporter activity"/>
    <property type="evidence" value="ECO:0007669"/>
    <property type="project" value="InterPro"/>
</dbReference>
<evidence type="ECO:0000256" key="1">
    <source>
        <dbReference type="ARBA" id="ARBA00007613"/>
    </source>
</evidence>
<dbReference type="PROSITE" id="PS51257">
    <property type="entry name" value="PROKAR_LIPOPROTEIN"/>
    <property type="match status" value="1"/>
</dbReference>
<feature type="coiled-coil region" evidence="3">
    <location>
        <begin position="407"/>
        <end position="466"/>
    </location>
</feature>
<evidence type="ECO:0000256" key="3">
    <source>
        <dbReference type="SAM" id="Coils"/>
    </source>
</evidence>
<keyword evidence="2" id="KW-0449">Lipoprotein</keyword>
<dbReference type="Gene3D" id="2.20.200.10">
    <property type="entry name" value="Outer membrane efflux proteins (OEP)"/>
    <property type="match status" value="1"/>
</dbReference>
<evidence type="ECO:0008006" key="6">
    <source>
        <dbReference type="Google" id="ProtNLM"/>
    </source>
</evidence>
<proteinExistence type="inferred from homology"/>
<dbReference type="OrthoDB" id="9770517at2"/>
<dbReference type="PANTHER" id="PTHR30203">
    <property type="entry name" value="OUTER MEMBRANE CATION EFFLUX PROTEIN"/>
    <property type="match status" value="1"/>
</dbReference>
<keyword evidence="2" id="KW-0812">Transmembrane</keyword>
<dbReference type="AlphaFoldDB" id="A0A1V9F5K8"/>
<keyword evidence="5" id="KW-1185">Reference proteome</keyword>
<dbReference type="NCBIfam" id="TIGR01845">
    <property type="entry name" value="outer_NodT"/>
    <property type="match status" value="1"/>
</dbReference>
<dbReference type="GO" id="GO:0005886">
    <property type="term" value="C:plasma membrane"/>
    <property type="evidence" value="ECO:0007669"/>
    <property type="project" value="UniProtKB-SubCell"/>
</dbReference>
<reference evidence="5" key="1">
    <citation type="submission" date="2016-04" db="EMBL/GenBank/DDBJ databases">
        <authorList>
            <person name="Chen L."/>
            <person name="Zhuang W."/>
            <person name="Wang G."/>
        </authorList>
    </citation>
    <scope>NUCLEOTIDE SEQUENCE [LARGE SCALE GENOMIC DNA]</scope>
    <source>
        <strain evidence="5">208</strain>
    </source>
</reference>